<keyword evidence="1" id="KW-1133">Transmembrane helix</keyword>
<feature type="transmembrane region" description="Helical" evidence="1">
    <location>
        <begin position="20"/>
        <end position="51"/>
    </location>
</feature>
<proteinExistence type="predicted"/>
<evidence type="ECO:0000313" key="2">
    <source>
        <dbReference type="EMBL" id="GMH85236.1"/>
    </source>
</evidence>
<protein>
    <submittedName>
        <fullName evidence="2">Uncharacterized protein</fullName>
    </submittedName>
</protein>
<evidence type="ECO:0000313" key="3">
    <source>
        <dbReference type="Proteomes" id="UP001162640"/>
    </source>
</evidence>
<gene>
    <name evidence="2" type="ORF">TL16_g10165</name>
</gene>
<keyword evidence="1" id="KW-0812">Transmembrane</keyword>
<evidence type="ECO:0000256" key="1">
    <source>
        <dbReference type="SAM" id="Phobius"/>
    </source>
</evidence>
<comment type="caution">
    <text evidence="2">The sequence shown here is derived from an EMBL/GenBank/DDBJ whole genome shotgun (WGS) entry which is preliminary data.</text>
</comment>
<dbReference type="AlphaFoldDB" id="A0A9W7B6V0"/>
<reference evidence="3" key="1">
    <citation type="journal article" date="2023" name="Commun. Biol.">
        <title>Genome analysis of Parmales, the sister group of diatoms, reveals the evolutionary specialization of diatoms from phago-mixotrophs to photoautotrophs.</title>
        <authorList>
            <person name="Ban H."/>
            <person name="Sato S."/>
            <person name="Yoshikawa S."/>
            <person name="Yamada K."/>
            <person name="Nakamura Y."/>
            <person name="Ichinomiya M."/>
            <person name="Sato N."/>
            <person name="Blanc-Mathieu R."/>
            <person name="Endo H."/>
            <person name="Kuwata A."/>
            <person name="Ogata H."/>
        </authorList>
    </citation>
    <scope>NUCLEOTIDE SEQUENCE [LARGE SCALE GENOMIC DNA]</scope>
</reference>
<name>A0A9W7B6V0_9STRA</name>
<dbReference type="EMBL" id="BLQM01000356">
    <property type="protein sequence ID" value="GMH85236.1"/>
    <property type="molecule type" value="Genomic_DNA"/>
</dbReference>
<sequence length="103" mass="11693">MPVHTLGAYYNSTFEAAFVGIILGVSAVGIFKLTILEISIVASIGAMMTVIDHTPKRFWKSKWREVKQHRRASSDPAYPREEVRNCELGIALVMRLREERSDK</sequence>
<organism evidence="2 3">
    <name type="scientific">Triparma laevis f. inornata</name>
    <dbReference type="NCBI Taxonomy" id="1714386"/>
    <lineage>
        <taxon>Eukaryota</taxon>
        <taxon>Sar</taxon>
        <taxon>Stramenopiles</taxon>
        <taxon>Ochrophyta</taxon>
        <taxon>Bolidophyceae</taxon>
        <taxon>Parmales</taxon>
        <taxon>Triparmaceae</taxon>
        <taxon>Triparma</taxon>
    </lineage>
</organism>
<dbReference type="Proteomes" id="UP001162640">
    <property type="component" value="Unassembled WGS sequence"/>
</dbReference>
<keyword evidence="1" id="KW-0472">Membrane</keyword>
<accession>A0A9W7B6V0</accession>